<name>A0A0E9V4A1_ANGAN</name>
<reference evidence="1" key="1">
    <citation type="submission" date="2014-11" db="EMBL/GenBank/DDBJ databases">
        <authorList>
            <person name="Amaro Gonzalez C."/>
        </authorList>
    </citation>
    <scope>NUCLEOTIDE SEQUENCE</scope>
</reference>
<sequence>MCPLDLLSPRKCSCLLPYVTVHHRAKVHTYCWLNK</sequence>
<dbReference type="AlphaFoldDB" id="A0A0E9V4A1"/>
<proteinExistence type="predicted"/>
<evidence type="ECO:0000313" key="1">
    <source>
        <dbReference type="EMBL" id="JAH72862.1"/>
    </source>
</evidence>
<organism evidence="1">
    <name type="scientific">Anguilla anguilla</name>
    <name type="common">European freshwater eel</name>
    <name type="synonym">Muraena anguilla</name>
    <dbReference type="NCBI Taxonomy" id="7936"/>
    <lineage>
        <taxon>Eukaryota</taxon>
        <taxon>Metazoa</taxon>
        <taxon>Chordata</taxon>
        <taxon>Craniata</taxon>
        <taxon>Vertebrata</taxon>
        <taxon>Euteleostomi</taxon>
        <taxon>Actinopterygii</taxon>
        <taxon>Neopterygii</taxon>
        <taxon>Teleostei</taxon>
        <taxon>Anguilliformes</taxon>
        <taxon>Anguillidae</taxon>
        <taxon>Anguilla</taxon>
    </lineage>
</organism>
<dbReference type="EMBL" id="GBXM01035715">
    <property type="protein sequence ID" value="JAH72862.1"/>
    <property type="molecule type" value="Transcribed_RNA"/>
</dbReference>
<reference evidence="1" key="2">
    <citation type="journal article" date="2015" name="Fish Shellfish Immunol.">
        <title>Early steps in the European eel (Anguilla anguilla)-Vibrio vulnificus interaction in the gills: Role of the RtxA13 toxin.</title>
        <authorList>
            <person name="Callol A."/>
            <person name="Pajuelo D."/>
            <person name="Ebbesson L."/>
            <person name="Teles M."/>
            <person name="MacKenzie S."/>
            <person name="Amaro C."/>
        </authorList>
    </citation>
    <scope>NUCLEOTIDE SEQUENCE</scope>
</reference>
<accession>A0A0E9V4A1</accession>
<protein>
    <submittedName>
        <fullName evidence="1">Uncharacterized protein</fullName>
    </submittedName>
</protein>